<gene>
    <name evidence="1" type="ORF">ODE01S_04800</name>
</gene>
<dbReference type="AlphaFoldDB" id="A0A511RJR6"/>
<dbReference type="GO" id="GO:0006355">
    <property type="term" value="P:regulation of DNA-templated transcription"/>
    <property type="evidence" value="ECO:0007669"/>
    <property type="project" value="InterPro"/>
</dbReference>
<dbReference type="InterPro" id="IPR010985">
    <property type="entry name" value="Ribbon_hlx_hlx"/>
</dbReference>
<evidence type="ECO:0000313" key="1">
    <source>
        <dbReference type="EMBL" id="GEM89046.1"/>
    </source>
</evidence>
<dbReference type="Gene3D" id="1.10.1220.10">
    <property type="entry name" value="Met repressor-like"/>
    <property type="match status" value="1"/>
</dbReference>
<evidence type="ECO:0008006" key="3">
    <source>
        <dbReference type="Google" id="ProtNLM"/>
    </source>
</evidence>
<sequence>MCYRRGVKTVRSAKISVSLPEEWLRYVEEYRERHGLTSRSEVLVLALRALREAELAEGYRQMARDYAQADEAWVDSGLEETLDLMDRG</sequence>
<proteinExistence type="predicted"/>
<dbReference type="InterPro" id="IPR013321">
    <property type="entry name" value="Arc_rbn_hlx_hlx"/>
</dbReference>
<dbReference type="SUPFAM" id="SSF47598">
    <property type="entry name" value="Ribbon-helix-helix"/>
    <property type="match status" value="1"/>
</dbReference>
<evidence type="ECO:0000313" key="2">
    <source>
        <dbReference type="Proteomes" id="UP000321827"/>
    </source>
</evidence>
<organism evidence="1 2">
    <name type="scientific">Oceanithermus desulfurans NBRC 100063</name>
    <dbReference type="NCBI Taxonomy" id="1227550"/>
    <lineage>
        <taxon>Bacteria</taxon>
        <taxon>Thermotogati</taxon>
        <taxon>Deinococcota</taxon>
        <taxon>Deinococci</taxon>
        <taxon>Thermales</taxon>
        <taxon>Thermaceae</taxon>
        <taxon>Oceanithermus</taxon>
    </lineage>
</organism>
<dbReference type="Proteomes" id="UP000321827">
    <property type="component" value="Unassembled WGS sequence"/>
</dbReference>
<name>A0A511RJR6_9DEIN</name>
<comment type="caution">
    <text evidence="1">The sequence shown here is derived from an EMBL/GenBank/DDBJ whole genome shotgun (WGS) entry which is preliminary data.</text>
</comment>
<protein>
    <recommendedName>
        <fullName evidence="3">Ribbon-helix-helix protein CopG domain-containing protein</fullName>
    </recommendedName>
</protein>
<dbReference type="EMBL" id="BJXN01000003">
    <property type="protein sequence ID" value="GEM89046.1"/>
    <property type="molecule type" value="Genomic_DNA"/>
</dbReference>
<reference evidence="1 2" key="1">
    <citation type="submission" date="2019-07" db="EMBL/GenBank/DDBJ databases">
        <title>Whole genome shotgun sequence of Oceanithermus desulfurans NBRC 100063.</title>
        <authorList>
            <person name="Hosoyama A."/>
            <person name="Uohara A."/>
            <person name="Ohji S."/>
            <person name="Ichikawa N."/>
        </authorList>
    </citation>
    <scope>NUCLEOTIDE SEQUENCE [LARGE SCALE GENOMIC DNA]</scope>
    <source>
        <strain evidence="1 2">NBRC 100063</strain>
    </source>
</reference>
<accession>A0A511RJR6</accession>
<dbReference type="CDD" id="cd22231">
    <property type="entry name" value="RHH_NikR_HicB-like"/>
    <property type="match status" value="1"/>
</dbReference>